<protein>
    <recommendedName>
        <fullName evidence="1">DUF6487 domain-containing protein</fullName>
    </recommendedName>
</protein>
<dbReference type="Proteomes" id="UP000245423">
    <property type="component" value="Chromosome 1"/>
</dbReference>
<evidence type="ECO:0000313" key="2">
    <source>
        <dbReference type="EMBL" id="SHD78082.1"/>
    </source>
</evidence>
<evidence type="ECO:0000313" key="3">
    <source>
        <dbReference type="Proteomes" id="UP000245423"/>
    </source>
</evidence>
<proteinExistence type="predicted"/>
<dbReference type="Pfam" id="PF20097">
    <property type="entry name" value="DUF6487"/>
    <property type="match status" value="1"/>
</dbReference>
<gene>
    <name evidence="2" type="ORF">CUESP1_2748</name>
</gene>
<dbReference type="AlphaFoldDB" id="A0A1M4PRN9"/>
<accession>A0A1M4PRN9</accession>
<keyword evidence="3" id="KW-1185">Reference proteome</keyword>
<name>A0A1M4PRN9_9FIRM</name>
<dbReference type="EMBL" id="LT669839">
    <property type="protein sequence ID" value="SHD78082.1"/>
    <property type="molecule type" value="Genomic_DNA"/>
</dbReference>
<organism evidence="2 3">
    <name type="scientific">[Clostridium] ultunense Esp</name>
    <dbReference type="NCBI Taxonomy" id="1288971"/>
    <lineage>
        <taxon>Bacteria</taxon>
        <taxon>Bacillati</taxon>
        <taxon>Bacillota</taxon>
        <taxon>Tissierellia</taxon>
        <taxon>Tissierellales</taxon>
        <taxon>Tepidimicrobiaceae</taxon>
        <taxon>Schnuerera</taxon>
    </lineage>
</organism>
<dbReference type="RefSeq" id="WP_208754642.1">
    <property type="nucleotide sequence ID" value="NZ_LT669839.1"/>
</dbReference>
<dbReference type="InterPro" id="IPR045504">
    <property type="entry name" value="DUF6487"/>
</dbReference>
<sequence>MENINICPYCGAKMKLGFIHGDRYCLKWIPEEKDKGIFLQWFAEGIKLGYSIEAFLL</sequence>
<evidence type="ECO:0000259" key="1">
    <source>
        <dbReference type="Pfam" id="PF20097"/>
    </source>
</evidence>
<feature type="domain" description="DUF6487" evidence="1">
    <location>
        <begin position="7"/>
        <end position="49"/>
    </location>
</feature>
<reference evidence="2 3" key="1">
    <citation type="submission" date="2016-11" db="EMBL/GenBank/DDBJ databases">
        <authorList>
            <person name="Manzoor S."/>
        </authorList>
    </citation>
    <scope>NUCLEOTIDE SEQUENCE [LARGE SCALE GENOMIC DNA]</scope>
    <source>
        <strain evidence="2">Clostridium ultunense strain Esp</strain>
    </source>
</reference>